<evidence type="ECO:0000256" key="11">
    <source>
        <dbReference type="RuleBase" id="RU004504"/>
    </source>
</evidence>
<evidence type="ECO:0000256" key="6">
    <source>
        <dbReference type="ARBA" id="ARBA00022898"/>
    </source>
</evidence>
<comment type="similarity">
    <text evidence="3 7 10">Belongs to the class-V pyridoxal-phosphate-dependent aminotransferase family.</text>
</comment>
<dbReference type="GO" id="GO:0004760">
    <property type="term" value="F:L-serine-pyruvate transaminase activity"/>
    <property type="evidence" value="ECO:0007669"/>
    <property type="project" value="TreeGrafter"/>
</dbReference>
<feature type="binding site" evidence="8">
    <location>
        <position position="330"/>
    </location>
    <ligand>
        <name>substrate</name>
    </ligand>
</feature>
<dbReference type="FunFam" id="3.90.1150.10:FF:000039">
    <property type="entry name" value="Serine--pyruvate aminotransferase"/>
    <property type="match status" value="1"/>
</dbReference>
<feature type="modified residue" description="N6-(pyridoxal phosphate)lysine" evidence="9">
    <location>
        <position position="179"/>
    </location>
</feature>
<dbReference type="OMA" id="YEWDTPA"/>
<dbReference type="Gene3D" id="3.40.640.10">
    <property type="entry name" value="Type I PLP-dependent aspartate aminotransferase-like (Major domain)"/>
    <property type="match status" value="1"/>
</dbReference>
<comment type="catalytic activity">
    <reaction evidence="1 7">
        <text>glyoxylate + L-alanine = glycine + pyruvate</text>
        <dbReference type="Rhea" id="RHEA:24248"/>
        <dbReference type="ChEBI" id="CHEBI:15361"/>
        <dbReference type="ChEBI" id="CHEBI:36655"/>
        <dbReference type="ChEBI" id="CHEBI:57305"/>
        <dbReference type="ChEBI" id="CHEBI:57972"/>
        <dbReference type="EC" id="2.6.1.44"/>
    </reaction>
</comment>
<evidence type="ECO:0000256" key="4">
    <source>
        <dbReference type="ARBA" id="ARBA00022576"/>
    </source>
</evidence>
<dbReference type="GO" id="GO:0009436">
    <property type="term" value="P:glyoxylate catabolic process"/>
    <property type="evidence" value="ECO:0007669"/>
    <property type="project" value="UniProtKB-ARBA"/>
</dbReference>
<dbReference type="Gene3D" id="3.90.1150.10">
    <property type="entry name" value="Aspartate Aminotransferase, domain 1"/>
    <property type="match status" value="1"/>
</dbReference>
<reference evidence="14" key="1">
    <citation type="submission" date="2022-11" db="UniProtKB">
        <authorList>
            <consortium name="WormBaseParasite"/>
        </authorList>
    </citation>
    <scope>IDENTIFICATION</scope>
</reference>
<protein>
    <recommendedName>
        <fullName evidence="7">Alanine--glyoxylate aminotransferase</fullName>
        <ecNumber evidence="7">2.6.1.44</ecNumber>
    </recommendedName>
</protein>
<organism evidence="13 14">
    <name type="scientific">Romanomermis culicivorax</name>
    <name type="common">Nematode worm</name>
    <dbReference type="NCBI Taxonomy" id="13658"/>
    <lineage>
        <taxon>Eukaryota</taxon>
        <taxon>Metazoa</taxon>
        <taxon>Ecdysozoa</taxon>
        <taxon>Nematoda</taxon>
        <taxon>Enoplea</taxon>
        <taxon>Dorylaimia</taxon>
        <taxon>Mermithida</taxon>
        <taxon>Mermithoidea</taxon>
        <taxon>Mermithidae</taxon>
        <taxon>Romanomermis</taxon>
    </lineage>
</organism>
<dbReference type="Pfam" id="PF00266">
    <property type="entry name" value="Aminotran_5"/>
    <property type="match status" value="1"/>
</dbReference>
<dbReference type="FunFam" id="3.40.640.10:FF:000027">
    <property type="entry name" value="Serine--pyruvate aminotransferase, mitochondrial"/>
    <property type="match status" value="1"/>
</dbReference>
<evidence type="ECO:0000259" key="12">
    <source>
        <dbReference type="Pfam" id="PF00266"/>
    </source>
</evidence>
<feature type="domain" description="Aminotransferase class V" evidence="12">
    <location>
        <begin position="63"/>
        <end position="344"/>
    </location>
</feature>
<keyword evidence="13" id="KW-1185">Reference proteome</keyword>
<dbReference type="GO" id="GO:0019265">
    <property type="term" value="P:glycine biosynthetic process, by transamination of glyoxylate"/>
    <property type="evidence" value="ECO:0007669"/>
    <property type="project" value="TreeGrafter"/>
</dbReference>
<accession>A0A915J532</accession>
<dbReference type="AlphaFoldDB" id="A0A915J532"/>
<dbReference type="GO" id="GO:0005777">
    <property type="term" value="C:peroxisome"/>
    <property type="evidence" value="ECO:0007669"/>
    <property type="project" value="TreeGrafter"/>
</dbReference>
<evidence type="ECO:0000313" key="14">
    <source>
        <dbReference type="WBParaSite" id="nRc.2.0.1.t20828-RA"/>
    </source>
</evidence>
<dbReference type="InterPro" id="IPR020578">
    <property type="entry name" value="Aminotrans_V_PyrdxlP_BS"/>
</dbReference>
<dbReference type="InterPro" id="IPR000192">
    <property type="entry name" value="Aminotrans_V_dom"/>
</dbReference>
<dbReference type="PIRSF" id="PIRSF000524">
    <property type="entry name" value="SPT"/>
    <property type="match status" value="1"/>
</dbReference>
<dbReference type="WBParaSite" id="nRc.2.0.1.t20828-RA">
    <property type="protein sequence ID" value="nRc.2.0.1.t20828-RA"/>
    <property type="gene ID" value="nRc.2.0.1.g20828"/>
</dbReference>
<evidence type="ECO:0000256" key="2">
    <source>
        <dbReference type="ARBA" id="ARBA00001933"/>
    </source>
</evidence>
<dbReference type="PANTHER" id="PTHR21152">
    <property type="entry name" value="AMINOTRANSFERASE CLASS V"/>
    <property type="match status" value="1"/>
</dbReference>
<dbReference type="PROSITE" id="PS00595">
    <property type="entry name" value="AA_TRANSFER_CLASS_5"/>
    <property type="match status" value="1"/>
</dbReference>
<proteinExistence type="inferred from homology"/>
<evidence type="ECO:0000256" key="8">
    <source>
        <dbReference type="PIRSR" id="PIRSR000524-1"/>
    </source>
</evidence>
<evidence type="ECO:0000256" key="1">
    <source>
        <dbReference type="ARBA" id="ARBA00001781"/>
    </source>
</evidence>
<dbReference type="SUPFAM" id="SSF53383">
    <property type="entry name" value="PLP-dependent transferases"/>
    <property type="match status" value="1"/>
</dbReference>
<evidence type="ECO:0000256" key="10">
    <source>
        <dbReference type="RuleBase" id="RU004075"/>
    </source>
</evidence>
<evidence type="ECO:0000256" key="3">
    <source>
        <dbReference type="ARBA" id="ARBA00009236"/>
    </source>
</evidence>
<name>A0A915J532_ROMCU</name>
<evidence type="ECO:0000256" key="5">
    <source>
        <dbReference type="ARBA" id="ARBA00022679"/>
    </source>
</evidence>
<sequence>MQRERILFPEENMLLVDPPAELKTPLKINGKILLGPGPSNPSPAVYDAMGQPLLGYLHPSFLKLEPGDKVLIAQHGLWGERAAEISNRIGANVSMVQKPLGHGFNYEEIEQAIKKHHPVVFFMCHSESSTGVMQPLEGLGDLCHANGCLFLVDTVASLGGVPFSADKLNIDCVYSASQKVLGCPPGLAPISFSQKGIEKVLNRKTKPISFYMDVKLIANYWGCDGDVRKYHHTGPINLIYGLRASTADIVNEGLENVTERHRLSAQRLYDGLEKLGLELFVQNPTYRLPTLTTVHVPQGVDWKKVVDHLYNNYNIDIAGGLGATAGKIWRIGLMGYNSTFENVDLCLKAMEEALKVGRS</sequence>
<dbReference type="InterPro" id="IPR015422">
    <property type="entry name" value="PyrdxlP-dep_Trfase_small"/>
</dbReference>
<evidence type="ECO:0000313" key="13">
    <source>
        <dbReference type="Proteomes" id="UP000887565"/>
    </source>
</evidence>
<evidence type="ECO:0000256" key="9">
    <source>
        <dbReference type="PIRSR" id="PIRSR000524-50"/>
    </source>
</evidence>
<dbReference type="InterPro" id="IPR015421">
    <property type="entry name" value="PyrdxlP-dep_Trfase_major"/>
</dbReference>
<keyword evidence="4" id="KW-0032">Aminotransferase</keyword>
<dbReference type="InterPro" id="IPR024169">
    <property type="entry name" value="SP_NH2Trfase/AEP_transaminase"/>
</dbReference>
<evidence type="ECO:0000256" key="7">
    <source>
        <dbReference type="PIRNR" id="PIRNR000524"/>
    </source>
</evidence>
<comment type="cofactor">
    <cofactor evidence="2 7 9 11">
        <name>pyridoxal 5'-phosphate</name>
        <dbReference type="ChEBI" id="CHEBI:597326"/>
    </cofactor>
</comment>
<keyword evidence="6 7" id="KW-0663">Pyridoxal phosphate</keyword>
<dbReference type="PANTHER" id="PTHR21152:SF40">
    <property type="entry name" value="ALANINE--GLYOXYLATE AMINOTRANSFERASE"/>
    <property type="match status" value="1"/>
</dbReference>
<keyword evidence="5" id="KW-0808">Transferase</keyword>
<dbReference type="Proteomes" id="UP000887565">
    <property type="component" value="Unplaced"/>
</dbReference>
<dbReference type="InterPro" id="IPR015424">
    <property type="entry name" value="PyrdxlP-dep_Trfase"/>
</dbReference>
<dbReference type="GO" id="GO:0008453">
    <property type="term" value="F:alanine-glyoxylate transaminase activity"/>
    <property type="evidence" value="ECO:0007669"/>
    <property type="project" value="UniProtKB-EC"/>
</dbReference>
<dbReference type="EC" id="2.6.1.44" evidence="7"/>